<dbReference type="SUPFAM" id="SSF56349">
    <property type="entry name" value="DNA breaking-rejoining enzymes"/>
    <property type="match status" value="1"/>
</dbReference>
<dbReference type="OrthoDB" id="9778962at2"/>
<evidence type="ECO:0000256" key="3">
    <source>
        <dbReference type="ARBA" id="ARBA00012891"/>
    </source>
</evidence>
<accession>A0A2P7S1H6</accession>
<dbReference type="EC" id="5.6.2.1" evidence="3"/>
<gene>
    <name evidence="9" type="ORF">C7I85_24835</name>
</gene>
<dbReference type="SUPFAM" id="SSF55869">
    <property type="entry name" value="DNA topoisomerase I domain"/>
    <property type="match status" value="1"/>
</dbReference>
<evidence type="ECO:0000313" key="9">
    <source>
        <dbReference type="EMBL" id="PSJ56283.1"/>
    </source>
</evidence>
<sequence>MAVLTSEPDNIVYVTDDRPGIRRRRIGRGFRYLEANGEAATSQAIQERIRALAIPPAWSDVWICPLSNGHLQVTGRDEKGRKQYIYHPKWIEYRDVTKFNELSEFANSLSVLRERMDKDLRRPLVPRQKAIAAAVWLLDRTLIRIGNESYTANGSYGITTLTSDHVVAGAADLKFRFQGKAARQWTVKISDRRIANVIRKIQDLPGQRLLQYVDADGETHPISSNDVNSYIGETIGRGFSSKFFRTWGGTTRAAELLSATPLPAAARLVRKSLNVAIDRVATELRNTRAVCRQSYIHPAVIEHWEAGKLTQELTEVTRRARNRPAHLSSLEQGVRIWLEEYGRLEHR</sequence>
<dbReference type="InterPro" id="IPR001631">
    <property type="entry name" value="TopoI"/>
</dbReference>
<evidence type="ECO:0000256" key="5">
    <source>
        <dbReference type="ARBA" id="ARBA00023125"/>
    </source>
</evidence>
<dbReference type="InterPro" id="IPR035447">
    <property type="entry name" value="DNA_topo_I_N_sf"/>
</dbReference>
<dbReference type="Gene3D" id="1.10.132.120">
    <property type="match status" value="1"/>
</dbReference>
<dbReference type="Pfam" id="PF21338">
    <property type="entry name" value="Top1B_N_bact"/>
    <property type="match status" value="1"/>
</dbReference>
<evidence type="ECO:0000256" key="2">
    <source>
        <dbReference type="ARBA" id="ARBA00006645"/>
    </source>
</evidence>
<evidence type="ECO:0000259" key="8">
    <source>
        <dbReference type="Pfam" id="PF21338"/>
    </source>
</evidence>
<protein>
    <recommendedName>
        <fullName evidence="3">DNA topoisomerase</fullName>
        <ecNumber evidence="3">5.6.2.1</ecNumber>
    </recommendedName>
</protein>
<dbReference type="Pfam" id="PF01028">
    <property type="entry name" value="Topoisom_I"/>
    <property type="match status" value="1"/>
</dbReference>
<evidence type="ECO:0000313" key="10">
    <source>
        <dbReference type="Proteomes" id="UP000240653"/>
    </source>
</evidence>
<dbReference type="GO" id="GO:0006265">
    <property type="term" value="P:DNA topological change"/>
    <property type="evidence" value="ECO:0007669"/>
    <property type="project" value="InterPro"/>
</dbReference>
<dbReference type="Gene3D" id="3.30.66.10">
    <property type="entry name" value="DNA topoisomerase I domain"/>
    <property type="match status" value="1"/>
</dbReference>
<dbReference type="InterPro" id="IPR049331">
    <property type="entry name" value="Top1B_N_bact"/>
</dbReference>
<feature type="domain" description="DNA topoisomerase I catalytic core eukaryotic-type" evidence="7">
    <location>
        <begin position="90"/>
        <end position="305"/>
    </location>
</feature>
<dbReference type="EMBL" id="PXYL01000019">
    <property type="protein sequence ID" value="PSJ56283.1"/>
    <property type="molecule type" value="Genomic_DNA"/>
</dbReference>
<organism evidence="9 10">
    <name type="scientific">Pseudaminobacter soli</name>
    <name type="common">ex Li et al. 2025</name>
    <dbReference type="NCBI Taxonomy" id="1295366"/>
    <lineage>
        <taxon>Bacteria</taxon>
        <taxon>Pseudomonadati</taxon>
        <taxon>Pseudomonadota</taxon>
        <taxon>Alphaproteobacteria</taxon>
        <taxon>Hyphomicrobiales</taxon>
        <taxon>Phyllobacteriaceae</taxon>
        <taxon>Pseudaminobacter</taxon>
    </lineage>
</organism>
<dbReference type="GO" id="GO:0003917">
    <property type="term" value="F:DNA topoisomerase type I (single strand cut, ATP-independent) activity"/>
    <property type="evidence" value="ECO:0007669"/>
    <property type="project" value="UniProtKB-EC"/>
</dbReference>
<evidence type="ECO:0000259" key="7">
    <source>
        <dbReference type="Pfam" id="PF01028"/>
    </source>
</evidence>
<comment type="catalytic activity">
    <reaction evidence="1">
        <text>ATP-independent breakage of single-stranded DNA, followed by passage and rejoining.</text>
        <dbReference type="EC" id="5.6.2.1"/>
    </reaction>
</comment>
<keyword evidence="5" id="KW-0238">DNA-binding</keyword>
<keyword evidence="6 9" id="KW-0413">Isomerase</keyword>
<dbReference type="Proteomes" id="UP000240653">
    <property type="component" value="Unassembled WGS sequence"/>
</dbReference>
<dbReference type="PROSITE" id="PS52038">
    <property type="entry name" value="TOPO_IB_2"/>
    <property type="match status" value="1"/>
</dbReference>
<comment type="similarity">
    <text evidence="2">Belongs to the type IB topoisomerase family.</text>
</comment>
<dbReference type="InterPro" id="IPR013500">
    <property type="entry name" value="TopoI_cat_euk"/>
</dbReference>
<evidence type="ECO:0000256" key="4">
    <source>
        <dbReference type="ARBA" id="ARBA00023029"/>
    </source>
</evidence>
<comment type="caution">
    <text evidence="9">The sequence shown here is derived from an EMBL/GenBank/DDBJ whole genome shotgun (WGS) entry which is preliminary data.</text>
</comment>
<evidence type="ECO:0000256" key="1">
    <source>
        <dbReference type="ARBA" id="ARBA00000213"/>
    </source>
</evidence>
<reference evidence="9 10" key="1">
    <citation type="submission" date="2018-03" db="EMBL/GenBank/DDBJ databases">
        <title>The draft genome of Mesorhizobium soli JCM 19897.</title>
        <authorList>
            <person name="Li L."/>
            <person name="Liu L."/>
            <person name="Liang L."/>
            <person name="Wang T."/>
            <person name="Zhang X."/>
        </authorList>
    </citation>
    <scope>NUCLEOTIDE SEQUENCE [LARGE SCALE GENOMIC DNA]</scope>
    <source>
        <strain evidence="9 10">JCM 19897</strain>
    </source>
</reference>
<keyword evidence="4" id="KW-0799">Topoisomerase</keyword>
<feature type="domain" description="DNA topoisomerase IB N-terminal" evidence="8">
    <location>
        <begin position="29"/>
        <end position="77"/>
    </location>
</feature>
<dbReference type="InterPro" id="IPR014711">
    <property type="entry name" value="TopoI_cat_a-hlx-sub_euk"/>
</dbReference>
<proteinExistence type="inferred from homology"/>
<dbReference type="Gene3D" id="3.90.15.10">
    <property type="entry name" value="Topoisomerase I, Chain A, domain 3"/>
    <property type="match status" value="1"/>
</dbReference>
<dbReference type="GO" id="GO:0003677">
    <property type="term" value="F:DNA binding"/>
    <property type="evidence" value="ECO:0007669"/>
    <property type="project" value="UniProtKB-KW"/>
</dbReference>
<dbReference type="PRINTS" id="PR00416">
    <property type="entry name" value="EUTPISMRASEI"/>
</dbReference>
<name>A0A2P7S1H6_9HYPH</name>
<dbReference type="InterPro" id="IPR011010">
    <property type="entry name" value="DNA_brk_join_enz"/>
</dbReference>
<dbReference type="AlphaFoldDB" id="A0A2P7S1H6"/>
<keyword evidence="10" id="KW-1185">Reference proteome</keyword>
<evidence type="ECO:0000256" key="6">
    <source>
        <dbReference type="ARBA" id="ARBA00023235"/>
    </source>
</evidence>